<dbReference type="PROSITE" id="PS01124">
    <property type="entry name" value="HTH_ARAC_FAMILY_2"/>
    <property type="match status" value="1"/>
</dbReference>
<dbReference type="EMBL" id="JAENHP010000001">
    <property type="protein sequence ID" value="MBM2614222.1"/>
    <property type="molecule type" value="Genomic_DNA"/>
</dbReference>
<evidence type="ECO:0000256" key="2">
    <source>
        <dbReference type="ARBA" id="ARBA00023163"/>
    </source>
</evidence>
<keyword evidence="6" id="KW-1185">Reference proteome</keyword>
<comment type="caution">
    <text evidence="5">The sequence shown here is derived from an EMBL/GenBank/DDBJ whole genome shotgun (WGS) entry which is preliminary data.</text>
</comment>
<keyword evidence="1" id="KW-0805">Transcription regulation</keyword>
<gene>
    <name evidence="5" type="ORF">JIG36_01460</name>
</gene>
<accession>A0ABS2A318</accession>
<proteinExistence type="predicted"/>
<protein>
    <submittedName>
        <fullName evidence="5">Helix-turn-helix transcriptional regulator</fullName>
    </submittedName>
</protein>
<sequence length="252" mass="27419">MTTDSRHTEAVVRAIDTMRSGLGRPQPLAELSRAARFSRFHFHKMFRELTAVTPARYLAALRMAEARRLLLHSTLPVRHVGARVGYQSPGTFSVQFSRLVGVPPARFRDLVRSLADERSGARTPPRAEPGRAATPVMALSTPPRRGSLVYGCLIGDGSADLWRGRWTVATGDSRIPLPSPPAAGEYAAFLLVVAEGARHADALVDDVPGSYRIGRGVLSLPDRRTAVTVHTSLRGPEPTDPPIVALTPPQWR</sequence>
<dbReference type="SUPFAM" id="SSF46689">
    <property type="entry name" value="Homeodomain-like"/>
    <property type="match status" value="2"/>
</dbReference>
<dbReference type="Gene3D" id="1.10.10.60">
    <property type="entry name" value="Homeodomain-like"/>
    <property type="match status" value="2"/>
</dbReference>
<dbReference type="InterPro" id="IPR018060">
    <property type="entry name" value="HTH_AraC"/>
</dbReference>
<dbReference type="RefSeq" id="WP_203374132.1">
    <property type="nucleotide sequence ID" value="NZ_JAENHP010000001.1"/>
</dbReference>
<dbReference type="InterPro" id="IPR009057">
    <property type="entry name" value="Homeodomain-like_sf"/>
</dbReference>
<evidence type="ECO:0000256" key="1">
    <source>
        <dbReference type="ARBA" id="ARBA00023015"/>
    </source>
</evidence>
<evidence type="ECO:0000256" key="3">
    <source>
        <dbReference type="SAM" id="MobiDB-lite"/>
    </source>
</evidence>
<dbReference type="SMART" id="SM00342">
    <property type="entry name" value="HTH_ARAC"/>
    <property type="match status" value="1"/>
</dbReference>
<dbReference type="PANTHER" id="PTHR43436:SF1">
    <property type="entry name" value="TRANSCRIPTIONAL REGULATORY PROTEIN"/>
    <property type="match status" value="1"/>
</dbReference>
<organism evidence="5 6">
    <name type="scientific">Paractinoplanes ovalisporus</name>
    <dbReference type="NCBI Taxonomy" id="2810368"/>
    <lineage>
        <taxon>Bacteria</taxon>
        <taxon>Bacillati</taxon>
        <taxon>Actinomycetota</taxon>
        <taxon>Actinomycetes</taxon>
        <taxon>Micromonosporales</taxon>
        <taxon>Micromonosporaceae</taxon>
        <taxon>Paractinoplanes</taxon>
    </lineage>
</organism>
<feature type="region of interest" description="Disordered" evidence="3">
    <location>
        <begin position="114"/>
        <end position="138"/>
    </location>
</feature>
<feature type="domain" description="HTH araC/xylS-type" evidence="4">
    <location>
        <begin position="12"/>
        <end position="110"/>
    </location>
</feature>
<name>A0ABS2A318_9ACTN</name>
<reference evidence="5 6" key="1">
    <citation type="submission" date="2021-01" db="EMBL/GenBank/DDBJ databases">
        <title>Actinoplanes sp. nov. LDG1-06 isolated from lichen.</title>
        <authorList>
            <person name="Saeng-In P."/>
            <person name="Phongsopitanun W."/>
            <person name="Kanchanasin P."/>
            <person name="Yuki M."/>
            <person name="Kudo T."/>
            <person name="Ohkuma M."/>
            <person name="Tanasupawat S."/>
        </authorList>
    </citation>
    <scope>NUCLEOTIDE SEQUENCE [LARGE SCALE GENOMIC DNA]</scope>
    <source>
        <strain evidence="5 6">LDG1-06</strain>
    </source>
</reference>
<dbReference type="PANTHER" id="PTHR43436">
    <property type="entry name" value="ARAC-FAMILY TRANSCRIPTIONAL REGULATOR"/>
    <property type="match status" value="1"/>
</dbReference>
<dbReference type="Pfam" id="PF12833">
    <property type="entry name" value="HTH_18"/>
    <property type="match status" value="1"/>
</dbReference>
<evidence type="ECO:0000259" key="4">
    <source>
        <dbReference type="PROSITE" id="PS01124"/>
    </source>
</evidence>
<keyword evidence="2" id="KW-0804">Transcription</keyword>
<dbReference type="Proteomes" id="UP000632138">
    <property type="component" value="Unassembled WGS sequence"/>
</dbReference>
<evidence type="ECO:0000313" key="5">
    <source>
        <dbReference type="EMBL" id="MBM2614222.1"/>
    </source>
</evidence>
<evidence type="ECO:0000313" key="6">
    <source>
        <dbReference type="Proteomes" id="UP000632138"/>
    </source>
</evidence>